<protein>
    <submittedName>
        <fullName evidence="1">Uncharacterized protein</fullName>
    </submittedName>
</protein>
<reference evidence="1" key="1">
    <citation type="journal article" date="2020" name="Nature">
        <title>Giant virus diversity and host interactions through global metagenomics.</title>
        <authorList>
            <person name="Schulz F."/>
            <person name="Roux S."/>
            <person name="Paez-Espino D."/>
            <person name="Jungbluth S."/>
            <person name="Walsh D.A."/>
            <person name="Denef V.J."/>
            <person name="McMahon K.D."/>
            <person name="Konstantinidis K.T."/>
            <person name="Eloe-Fadrosh E.A."/>
            <person name="Kyrpides N.C."/>
            <person name="Woyke T."/>
        </authorList>
    </citation>
    <scope>NUCLEOTIDE SEQUENCE</scope>
    <source>
        <strain evidence="1">GVMAG-M-3300023174-3</strain>
    </source>
</reference>
<name>A0A6C0DM41_9ZZZZ</name>
<dbReference type="Pfam" id="PF19058">
    <property type="entry name" value="DUF5754"/>
    <property type="match status" value="1"/>
</dbReference>
<dbReference type="AlphaFoldDB" id="A0A6C0DM41"/>
<dbReference type="EMBL" id="MN739647">
    <property type="protein sequence ID" value="QHT17956.1"/>
    <property type="molecule type" value="Genomic_DNA"/>
</dbReference>
<evidence type="ECO:0000313" key="1">
    <source>
        <dbReference type="EMBL" id="QHT17956.1"/>
    </source>
</evidence>
<accession>A0A6C0DM41</accession>
<proteinExistence type="predicted"/>
<organism evidence="1">
    <name type="scientific">viral metagenome</name>
    <dbReference type="NCBI Taxonomy" id="1070528"/>
    <lineage>
        <taxon>unclassified sequences</taxon>
        <taxon>metagenomes</taxon>
        <taxon>organismal metagenomes</taxon>
    </lineage>
</organism>
<dbReference type="InterPro" id="IPR043930">
    <property type="entry name" value="DUF5754"/>
</dbReference>
<sequence>MYIVTMHNKTLKKSYPKRLYLYSNPRKAQQMAYRYLGKTAKLYPANNPQKKYKIYDKTHNTWVNFGQLGYEDYTKHQDKHRRKNYLTRTKYIKGNWRKNRYSANNLSRNILW</sequence>